<feature type="domain" description="Thioredoxin" evidence="2">
    <location>
        <begin position="319"/>
        <end position="481"/>
    </location>
</feature>
<dbReference type="InterPro" id="IPR027417">
    <property type="entry name" value="P-loop_NTPase"/>
</dbReference>
<evidence type="ECO:0000259" key="2">
    <source>
        <dbReference type="PROSITE" id="PS51352"/>
    </source>
</evidence>
<feature type="compositionally biased region" description="Basic and acidic residues" evidence="1">
    <location>
        <begin position="471"/>
        <end position="481"/>
    </location>
</feature>
<dbReference type="SUPFAM" id="SSF52540">
    <property type="entry name" value="P-loop containing nucleoside triphosphate hydrolases"/>
    <property type="match status" value="1"/>
</dbReference>
<dbReference type="Proteomes" id="UP000054561">
    <property type="component" value="Unassembled WGS sequence"/>
</dbReference>
<evidence type="ECO:0000313" key="3">
    <source>
        <dbReference type="EMBL" id="KJP86870.1"/>
    </source>
</evidence>
<dbReference type="EMBL" id="KQ001684">
    <property type="protein sequence ID" value="KJP86870.1"/>
    <property type="molecule type" value="Genomic_DNA"/>
</dbReference>
<name>A0A0D9QIH6_PLAFR</name>
<keyword evidence="4" id="KW-1185">Reference proteome</keyword>
<dbReference type="OrthoDB" id="376043at2759"/>
<protein>
    <recommendedName>
        <fullName evidence="2">Thioredoxin domain-containing protein</fullName>
    </recommendedName>
</protein>
<accession>A0A0D9QIH6</accession>
<reference evidence="3 4" key="1">
    <citation type="submission" date="2014-03" db="EMBL/GenBank/DDBJ databases">
        <title>The Genome Sequence of Plasmodium fragile nilgiri.</title>
        <authorList>
            <consortium name="The Broad Institute Genomics Platform"/>
            <consortium name="The Broad Institute Genome Sequencing Center for Infectious Disease"/>
            <person name="Neafsey D."/>
            <person name="Duraisingh M."/>
            <person name="Young S.K."/>
            <person name="Zeng Q."/>
            <person name="Gargeya S."/>
            <person name="Abouelleil A."/>
            <person name="Alvarado L."/>
            <person name="Chapman S.B."/>
            <person name="Gainer-Dewar J."/>
            <person name="Goldberg J."/>
            <person name="Griggs A."/>
            <person name="Gujja S."/>
            <person name="Hansen M."/>
            <person name="Howarth C."/>
            <person name="Imamovic A."/>
            <person name="Larimer J."/>
            <person name="Pearson M."/>
            <person name="Poon T.W."/>
            <person name="Priest M."/>
            <person name="Roberts A."/>
            <person name="Saif S."/>
            <person name="Shea T."/>
            <person name="Sykes S."/>
            <person name="Wortman J."/>
            <person name="Nusbaum C."/>
            <person name="Birren B."/>
        </authorList>
    </citation>
    <scope>NUCLEOTIDE SEQUENCE [LARGE SCALE GENOMIC DNA]</scope>
    <source>
        <strain evidence="4">nilgiri</strain>
    </source>
</reference>
<organism evidence="3 4">
    <name type="scientific">Plasmodium fragile</name>
    <dbReference type="NCBI Taxonomy" id="5857"/>
    <lineage>
        <taxon>Eukaryota</taxon>
        <taxon>Sar</taxon>
        <taxon>Alveolata</taxon>
        <taxon>Apicomplexa</taxon>
        <taxon>Aconoidasida</taxon>
        <taxon>Haemosporida</taxon>
        <taxon>Plasmodiidae</taxon>
        <taxon>Plasmodium</taxon>
        <taxon>Plasmodium (Plasmodium)</taxon>
    </lineage>
</organism>
<dbReference type="PROSITE" id="PS51352">
    <property type="entry name" value="THIOREDOXIN_2"/>
    <property type="match status" value="1"/>
</dbReference>
<evidence type="ECO:0000256" key="1">
    <source>
        <dbReference type="SAM" id="MobiDB-lite"/>
    </source>
</evidence>
<proteinExistence type="predicted"/>
<dbReference type="RefSeq" id="XP_012336520.1">
    <property type="nucleotide sequence ID" value="XM_012481097.1"/>
</dbReference>
<evidence type="ECO:0000313" key="4">
    <source>
        <dbReference type="Proteomes" id="UP000054561"/>
    </source>
</evidence>
<sequence>MIVKKFTESKHLLRPKSLCIDFIVHPPSKKHYSSALTSPVWRCLRGPRSSDRGTFIHTHTKLNSQNGSIPNIFEEELSNVFKEYPLSTQRNRQIEDEEIIILNEDRDELKKIGNVLKLDQSSYGVVLQINKNSVVVGRVKKNGCIEGAEAEVEEHTTQLLYQQEGETNVYTPFEYMNYLLAKEPTKQLNIFRDRVKETYHERVAIKQLHTNLLLIDLFKKINYGQKVCISGEKDAGRREIIQSVLYENLLTNLIHKNEHFFIICSNGAKSEMLDLFRDLHKWLALACSGDGKSHLLNHLQADFAKTVPHAHELYSNNYSLDGVKLPNDVLLICTPPQGGSKVATYISPLLPLYNLEEYKKKYKNVVLIFYDVTTYGEICSELQKEMEVFVKNYEQQGVEAIGARSSRGVSIMPRTAMPPQAVLPLSVPSVLSKYMGVSKYPLFLEDAIGKDPTGSESVRSDYTNNNNNASEEIRPRDSNRSKEKYISNCKYGDALLQMGDKAIAKNESQISGSVTTFCFFTKSEQSNPANEYTLSLSENNIQLVRSHLDIHPHINLNQAIQKITSDENKIWEIIKNEIKKIYERRNELATLNENKKKYKIFIDHWEQEDLIHYNNIYSILTCANYYMSTLSSFQIILFFQMLIRYNFTNTTISRKSVHSFFLQFLHFYLSNEKYLSLLRDAYYQQLSSFRHVENARAFVRKMDIVLRSLRPPFRYVA</sequence>
<gene>
    <name evidence="3" type="ORF">AK88_03481</name>
</gene>
<dbReference type="GeneID" id="24268795"/>
<dbReference type="OMA" id="LIHYNNI"/>
<dbReference type="InterPro" id="IPR013766">
    <property type="entry name" value="Thioredoxin_domain"/>
</dbReference>
<dbReference type="AlphaFoldDB" id="A0A0D9QIH6"/>
<feature type="compositionally biased region" description="Polar residues" evidence="1">
    <location>
        <begin position="454"/>
        <end position="470"/>
    </location>
</feature>
<dbReference type="VEuPathDB" id="PlasmoDB:AK88_03481"/>
<feature type="region of interest" description="Disordered" evidence="1">
    <location>
        <begin position="452"/>
        <end position="481"/>
    </location>
</feature>